<dbReference type="PROSITE" id="PS51352">
    <property type="entry name" value="THIOREDOXIN_2"/>
    <property type="match status" value="1"/>
</dbReference>
<dbReference type="PANTHER" id="PTHR42852">
    <property type="entry name" value="THIOL:DISULFIDE INTERCHANGE PROTEIN DSBE"/>
    <property type="match status" value="1"/>
</dbReference>
<dbReference type="CDD" id="cd02966">
    <property type="entry name" value="TlpA_like_family"/>
    <property type="match status" value="1"/>
</dbReference>
<keyword evidence="7" id="KW-1185">Reference proteome</keyword>
<reference evidence="7" key="1">
    <citation type="journal article" date="2019" name="Int. J. Syst. Evol. Microbiol.">
        <title>The Global Catalogue of Microorganisms (GCM) 10K type strain sequencing project: providing services to taxonomists for standard genome sequencing and annotation.</title>
        <authorList>
            <consortium name="The Broad Institute Genomics Platform"/>
            <consortium name="The Broad Institute Genome Sequencing Center for Infectious Disease"/>
            <person name="Wu L."/>
            <person name="Ma J."/>
        </authorList>
    </citation>
    <scope>NUCLEOTIDE SEQUENCE [LARGE SCALE GENOMIC DNA]</scope>
    <source>
        <strain evidence="7">JCM 18287</strain>
    </source>
</reference>
<sequence length="457" mass="52110">MKKLLILALIITISACKEEPKVDYTVVTGKITNKASGDFSIQSFDRTFEKTLEVSEDGTFADTLTVDGNSYVLYDGKNPIFMHLESGYNLNVTYDATDFDNTLTITGKGSEINNYLLSKRKNQKELFGNSKDTYSLDEAEYKEKMGSIKDTQLALLESVKGIPGDYLEKEKRNLNYSYLYKLSDYQGAHRYFTKQQDFEVTEGFLNELEGLDYNSVDDFEFSQDYKRLVTSNYRKEATDLSKKDSIENDIAFLKTVSSIDNEVIKNGLLFDHATFGITYTKDLDTYYNTYMANSTDDDNNAIITEKYNKLQALNAGKPSPQFVNYENYKGGKTSLSDLKGKYVYIDVWATWCAPCLGEIPSLKKVEKQFHDNNIEFVSISIDKLPDHEKWKTMIEEKELGGVQLFADNDWKSKFVTDYQIEGIPRFILIDPEGNIVDANAPRPSNSKLTELFTELSI</sequence>
<dbReference type="Proteomes" id="UP001501692">
    <property type="component" value="Unassembled WGS sequence"/>
</dbReference>
<evidence type="ECO:0000313" key="7">
    <source>
        <dbReference type="Proteomes" id="UP001501692"/>
    </source>
</evidence>
<evidence type="ECO:0000256" key="2">
    <source>
        <dbReference type="ARBA" id="ARBA00022748"/>
    </source>
</evidence>
<dbReference type="Gene3D" id="3.40.30.10">
    <property type="entry name" value="Glutaredoxin"/>
    <property type="match status" value="1"/>
</dbReference>
<dbReference type="RefSeq" id="WP_345167488.1">
    <property type="nucleotide sequence ID" value="NZ_BAABJK010000006.1"/>
</dbReference>
<evidence type="ECO:0000256" key="3">
    <source>
        <dbReference type="ARBA" id="ARBA00023157"/>
    </source>
</evidence>
<evidence type="ECO:0000256" key="1">
    <source>
        <dbReference type="ARBA" id="ARBA00004196"/>
    </source>
</evidence>
<dbReference type="Pfam" id="PF00578">
    <property type="entry name" value="AhpC-TSA"/>
    <property type="match status" value="1"/>
</dbReference>
<dbReference type="InterPro" id="IPR050553">
    <property type="entry name" value="Thioredoxin_ResA/DsbE_sf"/>
</dbReference>
<name>A0ABP9HEI9_9FLAO</name>
<accession>A0ABP9HEI9</accession>
<keyword evidence="2" id="KW-0201">Cytochrome c-type biogenesis</keyword>
<feature type="domain" description="Thioredoxin" evidence="5">
    <location>
        <begin position="313"/>
        <end position="457"/>
    </location>
</feature>
<dbReference type="InterPro" id="IPR036249">
    <property type="entry name" value="Thioredoxin-like_sf"/>
</dbReference>
<evidence type="ECO:0000313" key="6">
    <source>
        <dbReference type="EMBL" id="GAA4969094.1"/>
    </source>
</evidence>
<gene>
    <name evidence="6" type="ORF">GCM10023315_18350</name>
</gene>
<evidence type="ECO:0000256" key="4">
    <source>
        <dbReference type="ARBA" id="ARBA00023284"/>
    </source>
</evidence>
<comment type="subcellular location">
    <subcellularLocation>
        <location evidence="1">Cell envelope</location>
    </subcellularLocation>
</comment>
<keyword evidence="3" id="KW-1015">Disulfide bond</keyword>
<evidence type="ECO:0000259" key="5">
    <source>
        <dbReference type="PROSITE" id="PS51352"/>
    </source>
</evidence>
<dbReference type="InterPro" id="IPR000866">
    <property type="entry name" value="AhpC/TSA"/>
</dbReference>
<comment type="caution">
    <text evidence="6">The sequence shown here is derived from an EMBL/GenBank/DDBJ whole genome shotgun (WGS) entry which is preliminary data.</text>
</comment>
<dbReference type="PANTHER" id="PTHR42852:SF6">
    <property type="entry name" value="THIOL:DISULFIDE INTERCHANGE PROTEIN DSBE"/>
    <property type="match status" value="1"/>
</dbReference>
<protein>
    <recommendedName>
        <fullName evidence="5">Thioredoxin domain-containing protein</fullName>
    </recommendedName>
</protein>
<dbReference type="EMBL" id="BAABJK010000006">
    <property type="protein sequence ID" value="GAA4969094.1"/>
    <property type="molecule type" value="Genomic_DNA"/>
</dbReference>
<dbReference type="SUPFAM" id="SSF52833">
    <property type="entry name" value="Thioredoxin-like"/>
    <property type="match status" value="1"/>
</dbReference>
<proteinExistence type="predicted"/>
<keyword evidence="4" id="KW-0676">Redox-active center</keyword>
<organism evidence="6 7">
    <name type="scientific">Algibacter aquimarinus</name>
    <dbReference type="NCBI Taxonomy" id="1136748"/>
    <lineage>
        <taxon>Bacteria</taxon>
        <taxon>Pseudomonadati</taxon>
        <taxon>Bacteroidota</taxon>
        <taxon>Flavobacteriia</taxon>
        <taxon>Flavobacteriales</taxon>
        <taxon>Flavobacteriaceae</taxon>
        <taxon>Algibacter</taxon>
    </lineage>
</organism>
<dbReference type="PROSITE" id="PS51257">
    <property type="entry name" value="PROKAR_LIPOPROTEIN"/>
    <property type="match status" value="1"/>
</dbReference>
<dbReference type="InterPro" id="IPR013766">
    <property type="entry name" value="Thioredoxin_domain"/>
</dbReference>